<protein>
    <submittedName>
        <fullName evidence="4">DUF1735 domain-containing protein</fullName>
    </submittedName>
</protein>
<dbReference type="Pfam" id="PF00754">
    <property type="entry name" value="F5_F8_type_C"/>
    <property type="match status" value="1"/>
</dbReference>
<dbReference type="Gene3D" id="2.60.120.260">
    <property type="entry name" value="Galactose-binding domain-like"/>
    <property type="match status" value="1"/>
</dbReference>
<organism evidence="4 5">
    <name type="scientific">Haoranjiania flava</name>
    <dbReference type="NCBI Taxonomy" id="1856322"/>
    <lineage>
        <taxon>Bacteria</taxon>
        <taxon>Pseudomonadati</taxon>
        <taxon>Bacteroidota</taxon>
        <taxon>Chitinophagia</taxon>
        <taxon>Chitinophagales</taxon>
        <taxon>Chitinophagaceae</taxon>
        <taxon>Haoranjiania</taxon>
    </lineage>
</organism>
<evidence type="ECO:0000313" key="5">
    <source>
        <dbReference type="Proteomes" id="UP001209317"/>
    </source>
</evidence>
<evidence type="ECO:0000256" key="1">
    <source>
        <dbReference type="SAM" id="MobiDB-lite"/>
    </source>
</evidence>
<dbReference type="Gene3D" id="2.60.40.1740">
    <property type="entry name" value="hypothetical protein (bacova_03559)"/>
    <property type="match status" value="1"/>
</dbReference>
<dbReference type="InterPro" id="IPR013728">
    <property type="entry name" value="BT_3987-like_N"/>
</dbReference>
<evidence type="ECO:0000313" key="4">
    <source>
        <dbReference type="EMBL" id="MCU7693562.1"/>
    </source>
</evidence>
<dbReference type="RefSeq" id="WP_263037050.1">
    <property type="nucleotide sequence ID" value="NZ_JAOTPL010000003.1"/>
</dbReference>
<dbReference type="Proteomes" id="UP001209317">
    <property type="component" value="Unassembled WGS sequence"/>
</dbReference>
<evidence type="ECO:0000259" key="3">
    <source>
        <dbReference type="Pfam" id="PF08522"/>
    </source>
</evidence>
<dbReference type="InterPro" id="IPR000421">
    <property type="entry name" value="FA58C"/>
</dbReference>
<dbReference type="SUPFAM" id="SSF49785">
    <property type="entry name" value="Galactose-binding domain-like"/>
    <property type="match status" value="1"/>
</dbReference>
<evidence type="ECO:0000259" key="2">
    <source>
        <dbReference type="Pfam" id="PF00754"/>
    </source>
</evidence>
<keyword evidence="5" id="KW-1185">Reference proteome</keyword>
<sequence>MNTYFKICLMGWIAIFTLPSCEKDREITLPNEGTIYMPQAVNNRDKLQILFSQKPQNIYFGAAYGGMSYPDSDITANFSVDPALVEKYNLEHNTGYQLLPDSTYILSGLSTVIKAGQINSEPLFIALTTKKVDRHTKYMLPVKMTSVSTGKLDTALHTAFFRFDAVVRPERDITNSGSLAVSHENNGGPDAGEGSKKLVDGDYSSKFLIFDIKSKMPFGFQLTFQNPVKIGAYTFTSGNDAPDRDPKNWMLQGSADGNNWTTLDSRSDEKFSSRNQTRRFEFENETQYKFYRIVVTEINGGGLFQMSEWRVIEYYEL</sequence>
<dbReference type="InterPro" id="IPR008979">
    <property type="entry name" value="Galactose-bd-like_sf"/>
</dbReference>
<comment type="caution">
    <text evidence="4">The sequence shown here is derived from an EMBL/GenBank/DDBJ whole genome shotgun (WGS) entry which is preliminary data.</text>
</comment>
<feature type="domain" description="F5/8 type C" evidence="2">
    <location>
        <begin position="190"/>
        <end position="302"/>
    </location>
</feature>
<gene>
    <name evidence="4" type="ORF">OD355_03425</name>
</gene>
<feature type="domain" description="BT-3987-like N-terminal" evidence="3">
    <location>
        <begin position="32"/>
        <end position="149"/>
    </location>
</feature>
<dbReference type="EMBL" id="JAOTPL010000003">
    <property type="protein sequence ID" value="MCU7693562.1"/>
    <property type="molecule type" value="Genomic_DNA"/>
</dbReference>
<dbReference type="Pfam" id="PF08522">
    <property type="entry name" value="BT_3987-like_N"/>
    <property type="match status" value="1"/>
</dbReference>
<proteinExistence type="predicted"/>
<reference evidence="4" key="1">
    <citation type="submission" date="2022-10" db="EMBL/GenBank/DDBJ databases">
        <authorList>
            <person name="Kim H.S."/>
            <person name="Kim J.-S."/>
            <person name="Suh M.K."/>
            <person name="Eom M.K."/>
            <person name="Lee J.-S."/>
        </authorList>
    </citation>
    <scope>NUCLEOTIDE SEQUENCE</scope>
    <source>
        <strain evidence="4">LIP-5</strain>
    </source>
</reference>
<feature type="region of interest" description="Disordered" evidence="1">
    <location>
        <begin position="177"/>
        <end position="196"/>
    </location>
</feature>
<name>A0AAE3IK22_9BACT</name>
<dbReference type="AlphaFoldDB" id="A0AAE3IK22"/>
<accession>A0AAE3IK22</accession>